<proteinExistence type="predicted"/>
<reference evidence="1 2" key="1">
    <citation type="submission" date="2020-08" db="EMBL/GenBank/DDBJ databases">
        <title>Sequencing the genomes of 1000 actinobacteria strains.</title>
        <authorList>
            <person name="Klenk H.-P."/>
        </authorList>
    </citation>
    <scope>NUCLEOTIDE SEQUENCE [LARGE SCALE GENOMIC DNA]</scope>
    <source>
        <strain evidence="1 2">DSM 43023</strain>
    </source>
</reference>
<dbReference type="AlphaFoldDB" id="A0A7W7S678"/>
<protein>
    <submittedName>
        <fullName evidence="1">Uncharacterized protein</fullName>
    </submittedName>
</protein>
<dbReference type="EMBL" id="JACHJU010000006">
    <property type="protein sequence ID" value="MBB4944003.1"/>
    <property type="molecule type" value="Genomic_DNA"/>
</dbReference>
<dbReference type="RefSeq" id="WP_184759874.1">
    <property type="nucleotide sequence ID" value="NZ_BAABEK010000328.1"/>
</dbReference>
<name>A0A7W7S678_9ACTN</name>
<accession>A0A7W7S678</accession>
<comment type="caution">
    <text evidence="1">The sequence shown here is derived from an EMBL/GenBank/DDBJ whole genome shotgun (WGS) entry which is preliminary data.</text>
</comment>
<keyword evidence="2" id="KW-1185">Reference proteome</keyword>
<sequence>MFFLRVGRREGRVRYANRRCVDSDGRPPVATIDKNQMNGDAMLVWADGRTIYYGQAR</sequence>
<organism evidence="1 2">
    <name type="scientific">Streptosporangium album</name>
    <dbReference type="NCBI Taxonomy" id="47479"/>
    <lineage>
        <taxon>Bacteria</taxon>
        <taxon>Bacillati</taxon>
        <taxon>Actinomycetota</taxon>
        <taxon>Actinomycetes</taxon>
        <taxon>Streptosporangiales</taxon>
        <taxon>Streptosporangiaceae</taxon>
        <taxon>Streptosporangium</taxon>
    </lineage>
</organism>
<gene>
    <name evidence="1" type="ORF">FHR32_008404</name>
</gene>
<evidence type="ECO:0000313" key="2">
    <source>
        <dbReference type="Proteomes" id="UP000534286"/>
    </source>
</evidence>
<dbReference type="Proteomes" id="UP000534286">
    <property type="component" value="Unassembled WGS sequence"/>
</dbReference>
<evidence type="ECO:0000313" key="1">
    <source>
        <dbReference type="EMBL" id="MBB4944003.1"/>
    </source>
</evidence>